<evidence type="ECO:0000256" key="1">
    <source>
        <dbReference type="ARBA" id="ARBA00023015"/>
    </source>
</evidence>
<dbReference type="AlphaFoldDB" id="A0A9X2L1G5"/>
<dbReference type="EMBL" id="JANDBC010000001">
    <property type="protein sequence ID" value="MCP9290565.1"/>
    <property type="molecule type" value="Genomic_DNA"/>
</dbReference>
<keyword evidence="2" id="KW-0238">DNA-binding</keyword>
<organism evidence="5 6">
    <name type="scientific">Gracilimonas sediminicola</name>
    <dbReference type="NCBI Taxonomy" id="2952158"/>
    <lineage>
        <taxon>Bacteria</taxon>
        <taxon>Pseudomonadati</taxon>
        <taxon>Balneolota</taxon>
        <taxon>Balneolia</taxon>
        <taxon>Balneolales</taxon>
        <taxon>Balneolaceae</taxon>
        <taxon>Gracilimonas</taxon>
    </lineage>
</organism>
<dbReference type="GO" id="GO:0043565">
    <property type="term" value="F:sequence-specific DNA binding"/>
    <property type="evidence" value="ECO:0007669"/>
    <property type="project" value="InterPro"/>
</dbReference>
<dbReference type="Proteomes" id="UP001139125">
    <property type="component" value="Unassembled WGS sequence"/>
</dbReference>
<dbReference type="PANTHER" id="PTHR43280:SF30">
    <property type="entry name" value="MMSAB OPERON REGULATORY PROTEIN"/>
    <property type="match status" value="1"/>
</dbReference>
<sequence length="191" mass="22025">METVELRIKNMVCERCCMMVESQLQDIGLEVLDVELGSAKIKLPNKPPSYEKISTALNKLKFELVSSREEQLIEDIKHALLDLLKNEIDEDLSLSEYLGKQIAKNYSQISKTFSAIHGQTIERFFINLKIEKATEMISYDDKNFSQIAYYLGYKNLQHLSRQFKQVTGMTMSQYKAVQNSSRKGIDKVWGN</sequence>
<comment type="caution">
    <text evidence="5">The sequence shown here is derived from an EMBL/GenBank/DDBJ whole genome shotgun (WGS) entry which is preliminary data.</text>
</comment>
<dbReference type="InterPro" id="IPR018060">
    <property type="entry name" value="HTH_AraC"/>
</dbReference>
<dbReference type="PROSITE" id="PS01124">
    <property type="entry name" value="HTH_ARAC_FAMILY_2"/>
    <property type="match status" value="1"/>
</dbReference>
<gene>
    <name evidence="5" type="ORF">NM125_03085</name>
</gene>
<dbReference type="SMART" id="SM00342">
    <property type="entry name" value="HTH_ARAC"/>
    <property type="match status" value="1"/>
</dbReference>
<reference evidence="5" key="1">
    <citation type="submission" date="2022-06" db="EMBL/GenBank/DDBJ databases">
        <title>Gracilimonas sp. CAU 1638 isolated from sea sediment.</title>
        <authorList>
            <person name="Kim W."/>
        </authorList>
    </citation>
    <scope>NUCLEOTIDE SEQUENCE</scope>
    <source>
        <strain evidence="5">CAU 1638</strain>
    </source>
</reference>
<keyword evidence="3" id="KW-0804">Transcription</keyword>
<proteinExistence type="predicted"/>
<evidence type="ECO:0000313" key="5">
    <source>
        <dbReference type="EMBL" id="MCP9290565.1"/>
    </source>
</evidence>
<evidence type="ECO:0000256" key="2">
    <source>
        <dbReference type="ARBA" id="ARBA00023125"/>
    </source>
</evidence>
<feature type="domain" description="HTH araC/xylS-type" evidence="4">
    <location>
        <begin position="78"/>
        <end position="177"/>
    </location>
</feature>
<name>A0A9X2L1G5_9BACT</name>
<dbReference type="Gene3D" id="3.30.70.100">
    <property type="match status" value="1"/>
</dbReference>
<dbReference type="PANTHER" id="PTHR43280">
    <property type="entry name" value="ARAC-FAMILY TRANSCRIPTIONAL REGULATOR"/>
    <property type="match status" value="1"/>
</dbReference>
<dbReference type="SUPFAM" id="SSF55008">
    <property type="entry name" value="HMA, heavy metal-associated domain"/>
    <property type="match status" value="1"/>
</dbReference>
<dbReference type="RefSeq" id="WP_255132754.1">
    <property type="nucleotide sequence ID" value="NZ_JANDBC010000001.1"/>
</dbReference>
<dbReference type="GO" id="GO:0003700">
    <property type="term" value="F:DNA-binding transcription factor activity"/>
    <property type="evidence" value="ECO:0007669"/>
    <property type="project" value="InterPro"/>
</dbReference>
<dbReference type="Gene3D" id="1.10.10.60">
    <property type="entry name" value="Homeodomain-like"/>
    <property type="match status" value="1"/>
</dbReference>
<evidence type="ECO:0000313" key="6">
    <source>
        <dbReference type="Proteomes" id="UP001139125"/>
    </source>
</evidence>
<dbReference type="SUPFAM" id="SSF46689">
    <property type="entry name" value="Homeodomain-like"/>
    <property type="match status" value="1"/>
</dbReference>
<dbReference type="InterPro" id="IPR009057">
    <property type="entry name" value="Homeodomain-like_sf"/>
</dbReference>
<keyword evidence="6" id="KW-1185">Reference proteome</keyword>
<evidence type="ECO:0000256" key="3">
    <source>
        <dbReference type="ARBA" id="ARBA00023163"/>
    </source>
</evidence>
<dbReference type="GO" id="GO:0046872">
    <property type="term" value="F:metal ion binding"/>
    <property type="evidence" value="ECO:0007669"/>
    <property type="project" value="InterPro"/>
</dbReference>
<accession>A0A9X2L1G5</accession>
<dbReference type="Pfam" id="PF12833">
    <property type="entry name" value="HTH_18"/>
    <property type="match status" value="1"/>
</dbReference>
<protein>
    <submittedName>
        <fullName evidence="5">AraC family transcriptional regulator</fullName>
    </submittedName>
</protein>
<keyword evidence="1" id="KW-0805">Transcription regulation</keyword>
<dbReference type="InterPro" id="IPR036163">
    <property type="entry name" value="HMA_dom_sf"/>
</dbReference>
<evidence type="ECO:0000259" key="4">
    <source>
        <dbReference type="PROSITE" id="PS01124"/>
    </source>
</evidence>